<dbReference type="InterPro" id="IPR012340">
    <property type="entry name" value="NA-bd_OB-fold"/>
</dbReference>
<keyword evidence="2" id="KW-0963">Cytoplasm</keyword>
<comment type="caution">
    <text evidence="4">The sequence shown here is derived from an EMBL/GenBank/DDBJ whole genome shotgun (WGS) entry which is preliminary data.</text>
</comment>
<accession>A0A4Z2E5U0</accession>
<dbReference type="InterPro" id="IPR051373">
    <property type="entry name" value="Lin-28_RNA-binding"/>
</dbReference>
<dbReference type="PANTHER" id="PTHR46109:SF1">
    <property type="entry name" value="PROTEIN LIN-28 HOMOLOG"/>
    <property type="match status" value="1"/>
</dbReference>
<dbReference type="Gene3D" id="2.40.50.140">
    <property type="entry name" value="Nucleic acid-binding proteins"/>
    <property type="match status" value="1"/>
</dbReference>
<feature type="compositionally biased region" description="Polar residues" evidence="3">
    <location>
        <begin position="1"/>
        <end position="10"/>
    </location>
</feature>
<keyword evidence="5" id="KW-1185">Reference proteome</keyword>
<evidence type="ECO:0000256" key="3">
    <source>
        <dbReference type="SAM" id="MobiDB-lite"/>
    </source>
</evidence>
<sequence>MGSASIQSFTAGRPHSEEEEEEEAEEEEEEEEEKAALSRGSGVCKWFNLRMGFGFLSMSNRDGTPLEEPQDVFVHQVRRPHTFFT</sequence>
<dbReference type="PANTHER" id="PTHR46109">
    <property type="entry name" value="PROTEIN LIN-28"/>
    <property type="match status" value="1"/>
</dbReference>
<dbReference type="GO" id="GO:0005737">
    <property type="term" value="C:cytoplasm"/>
    <property type="evidence" value="ECO:0007669"/>
    <property type="project" value="UniProtKB-SubCell"/>
</dbReference>
<evidence type="ECO:0000313" key="5">
    <source>
        <dbReference type="Proteomes" id="UP000314294"/>
    </source>
</evidence>
<dbReference type="GO" id="GO:0005634">
    <property type="term" value="C:nucleus"/>
    <property type="evidence" value="ECO:0007669"/>
    <property type="project" value="TreeGrafter"/>
</dbReference>
<gene>
    <name evidence="4" type="primary">lin28a_0</name>
    <name evidence="4" type="ORF">EYF80_065746</name>
</gene>
<dbReference type="GO" id="GO:0003729">
    <property type="term" value="F:mRNA binding"/>
    <property type="evidence" value="ECO:0007669"/>
    <property type="project" value="TreeGrafter"/>
</dbReference>
<dbReference type="Proteomes" id="UP000314294">
    <property type="component" value="Unassembled WGS sequence"/>
</dbReference>
<organism evidence="4 5">
    <name type="scientific">Liparis tanakae</name>
    <name type="common">Tanaka's snailfish</name>
    <dbReference type="NCBI Taxonomy" id="230148"/>
    <lineage>
        <taxon>Eukaryota</taxon>
        <taxon>Metazoa</taxon>
        <taxon>Chordata</taxon>
        <taxon>Craniata</taxon>
        <taxon>Vertebrata</taxon>
        <taxon>Euteleostomi</taxon>
        <taxon>Actinopterygii</taxon>
        <taxon>Neopterygii</taxon>
        <taxon>Teleostei</taxon>
        <taxon>Neoteleostei</taxon>
        <taxon>Acanthomorphata</taxon>
        <taxon>Eupercaria</taxon>
        <taxon>Perciformes</taxon>
        <taxon>Cottioidei</taxon>
        <taxon>Cottales</taxon>
        <taxon>Liparidae</taxon>
        <taxon>Liparis</taxon>
    </lineage>
</organism>
<dbReference type="SUPFAM" id="SSF50249">
    <property type="entry name" value="Nucleic acid-binding proteins"/>
    <property type="match status" value="1"/>
</dbReference>
<dbReference type="AlphaFoldDB" id="A0A4Z2E5U0"/>
<evidence type="ECO:0000313" key="4">
    <source>
        <dbReference type="EMBL" id="TNN24131.1"/>
    </source>
</evidence>
<dbReference type="EMBL" id="SRLO01016329">
    <property type="protein sequence ID" value="TNN24131.1"/>
    <property type="molecule type" value="Genomic_DNA"/>
</dbReference>
<comment type="subcellular location">
    <subcellularLocation>
        <location evidence="1">Cytoplasm</location>
    </subcellularLocation>
</comment>
<dbReference type="OrthoDB" id="422005at2759"/>
<evidence type="ECO:0000256" key="1">
    <source>
        <dbReference type="ARBA" id="ARBA00004496"/>
    </source>
</evidence>
<reference evidence="4 5" key="1">
    <citation type="submission" date="2019-03" db="EMBL/GenBank/DDBJ databases">
        <title>First draft genome of Liparis tanakae, snailfish: a comprehensive survey of snailfish specific genes.</title>
        <authorList>
            <person name="Kim W."/>
            <person name="Song I."/>
            <person name="Jeong J.-H."/>
            <person name="Kim D."/>
            <person name="Kim S."/>
            <person name="Ryu S."/>
            <person name="Song J.Y."/>
            <person name="Lee S.K."/>
        </authorList>
    </citation>
    <scope>NUCLEOTIDE SEQUENCE [LARGE SCALE GENOMIC DNA]</scope>
    <source>
        <tissue evidence="4">Muscle</tissue>
    </source>
</reference>
<proteinExistence type="predicted"/>
<feature type="region of interest" description="Disordered" evidence="3">
    <location>
        <begin position="1"/>
        <end position="39"/>
    </location>
</feature>
<feature type="compositionally biased region" description="Acidic residues" evidence="3">
    <location>
        <begin position="17"/>
        <end position="33"/>
    </location>
</feature>
<name>A0A4Z2E5U0_9TELE</name>
<dbReference type="GO" id="GO:0031054">
    <property type="term" value="P:pre-miRNA processing"/>
    <property type="evidence" value="ECO:0007669"/>
    <property type="project" value="TreeGrafter"/>
</dbReference>
<evidence type="ECO:0000256" key="2">
    <source>
        <dbReference type="ARBA" id="ARBA00022490"/>
    </source>
</evidence>
<protein>
    <submittedName>
        <fullName evidence="4">Protein lin-28 A</fullName>
    </submittedName>
</protein>